<dbReference type="CDD" id="cd11063">
    <property type="entry name" value="CYP52"/>
    <property type="match status" value="1"/>
</dbReference>
<gene>
    <name evidence="11" type="ORF">FIBSPDRAFT_840257</name>
</gene>
<dbReference type="InterPro" id="IPR002401">
    <property type="entry name" value="Cyt_P450_E_grp-I"/>
</dbReference>
<evidence type="ECO:0000256" key="5">
    <source>
        <dbReference type="ARBA" id="ARBA00023002"/>
    </source>
</evidence>
<evidence type="ECO:0000256" key="1">
    <source>
        <dbReference type="ARBA" id="ARBA00001971"/>
    </source>
</evidence>
<sequence>MMPRTPGALFIRDSLLGLLLPCAIAAFLRFFLAFQYHIFAPIWALILAIVLFLPTMVLVRRTYYLWRHSRRAKALGARLAPSVKGRWPGNLDVLLDSLKKDRSSYPADGHWEWLSDFGATFNLNWLWDDVILTYDPCNIKTMLSTDFPNFVKGDKFRNSMFSVLGSGVFNADNELWKFHRSMTRPFFHKDRTSDFDMLDRHASATIYRMRQRFNKGYAIDFQDLISRFALDTGCDFLFGNNVRSLFDTLPVPHNVPRGRGSRKTSAQAFFESLSSAQMTVSERFKLGWLWPLTEVWEDKTARSMRVVGKVLDPIVQDAIEEFHAKQEKGPYFKTSAFPRDETLLDHLLGVTTDPKVLKDEILNIMLAGRDTTAATLTFVFYLLAENPDMLARLREEILHTVGPSARPTTENIKDMRFLRAVINETLRLFPPVPFNARQAIHETTWPSSDPTQKPIYIPAGATTMYSVFVMHRRTDIWGPDALKFDPDRFLDERQQKYLARDPFIFLPFNAGPRICLGQQYAYNQMSFMIIRLLQSFSTIDLEPEAQSPNTRPPTWWSQIPGRQSMEKLWPKAHLTMYAHGGLWCKMGEAVLNRPGEASN</sequence>
<evidence type="ECO:0000313" key="11">
    <source>
        <dbReference type="EMBL" id="KZP08431.1"/>
    </source>
</evidence>
<dbReference type="PANTHER" id="PTHR24287">
    <property type="entry name" value="P450, PUTATIVE (EUROFUNG)-RELATED"/>
    <property type="match status" value="1"/>
</dbReference>
<keyword evidence="10" id="KW-0472">Membrane</keyword>
<evidence type="ECO:0000256" key="9">
    <source>
        <dbReference type="RuleBase" id="RU000461"/>
    </source>
</evidence>
<dbReference type="GO" id="GO:0016705">
    <property type="term" value="F:oxidoreductase activity, acting on paired donors, with incorporation or reduction of molecular oxygen"/>
    <property type="evidence" value="ECO:0007669"/>
    <property type="project" value="InterPro"/>
</dbReference>
<dbReference type="SUPFAM" id="SSF48264">
    <property type="entry name" value="Cytochrome P450"/>
    <property type="match status" value="1"/>
</dbReference>
<keyword evidence="5 9" id="KW-0560">Oxidoreductase</keyword>
<evidence type="ECO:0000256" key="4">
    <source>
        <dbReference type="ARBA" id="ARBA00022723"/>
    </source>
</evidence>
<dbReference type="GO" id="GO:0004497">
    <property type="term" value="F:monooxygenase activity"/>
    <property type="evidence" value="ECO:0007669"/>
    <property type="project" value="UniProtKB-KW"/>
</dbReference>
<keyword evidence="3 8" id="KW-0349">Heme</keyword>
<proteinExistence type="inferred from homology"/>
<keyword evidence="10" id="KW-1133">Transmembrane helix</keyword>
<keyword evidence="12" id="KW-1185">Reference proteome</keyword>
<dbReference type="EMBL" id="KV417721">
    <property type="protein sequence ID" value="KZP08431.1"/>
    <property type="molecule type" value="Genomic_DNA"/>
</dbReference>
<dbReference type="PRINTS" id="PR00385">
    <property type="entry name" value="P450"/>
</dbReference>
<reference evidence="11 12" key="1">
    <citation type="journal article" date="2016" name="Mol. Biol. Evol.">
        <title>Comparative Genomics of Early-Diverging Mushroom-Forming Fungi Provides Insights into the Origins of Lignocellulose Decay Capabilities.</title>
        <authorList>
            <person name="Nagy L.G."/>
            <person name="Riley R."/>
            <person name="Tritt A."/>
            <person name="Adam C."/>
            <person name="Daum C."/>
            <person name="Floudas D."/>
            <person name="Sun H."/>
            <person name="Yadav J.S."/>
            <person name="Pangilinan J."/>
            <person name="Larsson K.H."/>
            <person name="Matsuura K."/>
            <person name="Barry K."/>
            <person name="Labutti K."/>
            <person name="Kuo R."/>
            <person name="Ohm R.A."/>
            <person name="Bhattacharya S.S."/>
            <person name="Shirouzu T."/>
            <person name="Yoshinaga Y."/>
            <person name="Martin F.M."/>
            <person name="Grigoriev I.V."/>
            <person name="Hibbett D.S."/>
        </authorList>
    </citation>
    <scope>NUCLEOTIDE SEQUENCE [LARGE SCALE GENOMIC DNA]</scope>
    <source>
        <strain evidence="11 12">CBS 109695</strain>
    </source>
</reference>
<dbReference type="GO" id="GO:0020037">
    <property type="term" value="F:heme binding"/>
    <property type="evidence" value="ECO:0007669"/>
    <property type="project" value="InterPro"/>
</dbReference>
<dbReference type="InterPro" id="IPR047146">
    <property type="entry name" value="Cyt_P450_E_CYP52_fungi"/>
</dbReference>
<dbReference type="Gene3D" id="1.10.630.10">
    <property type="entry name" value="Cytochrome P450"/>
    <property type="match status" value="1"/>
</dbReference>
<keyword evidence="4 8" id="KW-0479">Metal-binding</keyword>
<keyword evidence="6 8" id="KW-0408">Iron</keyword>
<dbReference type="Pfam" id="PF00067">
    <property type="entry name" value="p450"/>
    <property type="match status" value="1"/>
</dbReference>
<feature type="transmembrane region" description="Helical" evidence="10">
    <location>
        <begin position="38"/>
        <end position="59"/>
    </location>
</feature>
<dbReference type="AlphaFoldDB" id="A0A165XD84"/>
<dbReference type="OrthoDB" id="1470350at2759"/>
<evidence type="ECO:0000256" key="6">
    <source>
        <dbReference type="ARBA" id="ARBA00023004"/>
    </source>
</evidence>
<dbReference type="Proteomes" id="UP000076532">
    <property type="component" value="Unassembled WGS sequence"/>
</dbReference>
<evidence type="ECO:0000256" key="3">
    <source>
        <dbReference type="ARBA" id="ARBA00022617"/>
    </source>
</evidence>
<dbReference type="PROSITE" id="PS00086">
    <property type="entry name" value="CYTOCHROME_P450"/>
    <property type="match status" value="1"/>
</dbReference>
<comment type="cofactor">
    <cofactor evidence="1 8">
        <name>heme</name>
        <dbReference type="ChEBI" id="CHEBI:30413"/>
    </cofactor>
</comment>
<feature type="transmembrane region" description="Helical" evidence="10">
    <location>
        <begin position="9"/>
        <end position="32"/>
    </location>
</feature>
<name>A0A165XD84_9AGAM</name>
<keyword evidence="10" id="KW-0812">Transmembrane</keyword>
<evidence type="ECO:0000256" key="7">
    <source>
        <dbReference type="ARBA" id="ARBA00023033"/>
    </source>
</evidence>
<dbReference type="InterPro" id="IPR036396">
    <property type="entry name" value="Cyt_P450_sf"/>
</dbReference>
<accession>A0A165XD84</accession>
<dbReference type="STRING" id="436010.A0A165XD84"/>
<keyword evidence="7 9" id="KW-0503">Monooxygenase</keyword>
<comment type="similarity">
    <text evidence="2 9">Belongs to the cytochrome P450 family.</text>
</comment>
<evidence type="ECO:0000313" key="12">
    <source>
        <dbReference type="Proteomes" id="UP000076532"/>
    </source>
</evidence>
<evidence type="ECO:0000256" key="2">
    <source>
        <dbReference type="ARBA" id="ARBA00010617"/>
    </source>
</evidence>
<evidence type="ECO:0000256" key="8">
    <source>
        <dbReference type="PIRSR" id="PIRSR602401-1"/>
    </source>
</evidence>
<dbReference type="InterPro" id="IPR001128">
    <property type="entry name" value="Cyt_P450"/>
</dbReference>
<dbReference type="GO" id="GO:0005506">
    <property type="term" value="F:iron ion binding"/>
    <property type="evidence" value="ECO:0007669"/>
    <property type="project" value="InterPro"/>
</dbReference>
<dbReference type="PRINTS" id="PR00463">
    <property type="entry name" value="EP450I"/>
</dbReference>
<organism evidence="11 12">
    <name type="scientific">Athelia psychrophila</name>
    <dbReference type="NCBI Taxonomy" id="1759441"/>
    <lineage>
        <taxon>Eukaryota</taxon>
        <taxon>Fungi</taxon>
        <taxon>Dikarya</taxon>
        <taxon>Basidiomycota</taxon>
        <taxon>Agaricomycotina</taxon>
        <taxon>Agaricomycetes</taxon>
        <taxon>Agaricomycetidae</taxon>
        <taxon>Atheliales</taxon>
        <taxon>Atheliaceae</taxon>
        <taxon>Athelia</taxon>
    </lineage>
</organism>
<dbReference type="PANTHER" id="PTHR24287:SF1">
    <property type="entry name" value="P450, PUTATIVE (EUROFUNG)-RELATED"/>
    <property type="match status" value="1"/>
</dbReference>
<feature type="binding site" description="axial binding residue" evidence="8">
    <location>
        <position position="515"/>
    </location>
    <ligand>
        <name>heme</name>
        <dbReference type="ChEBI" id="CHEBI:30413"/>
    </ligand>
    <ligandPart>
        <name>Fe</name>
        <dbReference type="ChEBI" id="CHEBI:18248"/>
    </ligandPart>
</feature>
<protein>
    <submittedName>
        <fullName evidence="11">Cytochrome P450</fullName>
    </submittedName>
</protein>
<dbReference type="InterPro" id="IPR017972">
    <property type="entry name" value="Cyt_P450_CS"/>
</dbReference>
<evidence type="ECO:0000256" key="10">
    <source>
        <dbReference type="SAM" id="Phobius"/>
    </source>
</evidence>